<proteinExistence type="predicted"/>
<keyword evidence="2" id="KW-1133">Transmembrane helix</keyword>
<feature type="transmembrane region" description="Helical" evidence="2">
    <location>
        <begin position="95"/>
        <end position="117"/>
    </location>
</feature>
<name>A0A540W775_9ACTN</name>
<keyword evidence="2" id="KW-0472">Membrane</keyword>
<feature type="region of interest" description="Disordered" evidence="1">
    <location>
        <begin position="124"/>
        <end position="171"/>
    </location>
</feature>
<dbReference type="RefSeq" id="WP_141635428.1">
    <property type="nucleotide sequence ID" value="NZ_VIGB01000003.1"/>
</dbReference>
<keyword evidence="2" id="KW-0812">Transmembrane</keyword>
<evidence type="ECO:0000313" key="4">
    <source>
        <dbReference type="Proteomes" id="UP000319103"/>
    </source>
</evidence>
<dbReference type="OrthoDB" id="3419910at2"/>
<organism evidence="3 4">
    <name type="scientific">Kitasatospora acidiphila</name>
    <dbReference type="NCBI Taxonomy" id="2567942"/>
    <lineage>
        <taxon>Bacteria</taxon>
        <taxon>Bacillati</taxon>
        <taxon>Actinomycetota</taxon>
        <taxon>Actinomycetes</taxon>
        <taxon>Kitasatosporales</taxon>
        <taxon>Streptomycetaceae</taxon>
        <taxon>Kitasatospora</taxon>
    </lineage>
</organism>
<evidence type="ECO:0000256" key="2">
    <source>
        <dbReference type="SAM" id="Phobius"/>
    </source>
</evidence>
<comment type="caution">
    <text evidence="3">The sequence shown here is derived from an EMBL/GenBank/DDBJ whole genome shotgun (WGS) entry which is preliminary data.</text>
</comment>
<dbReference type="AlphaFoldDB" id="A0A540W775"/>
<feature type="compositionally biased region" description="Polar residues" evidence="1">
    <location>
        <begin position="152"/>
        <end position="171"/>
    </location>
</feature>
<sequence>MPIAEDPEPRPDGEEPDPFANLVLDEEFIKGASVKEQSGRTRMLAARWKKEPPQPTEPWRLPTAEIRRSRFGRKAKRVDPWGNERRTRRNWQTPVFVLLTIAVVAAALNVNGLHSWYQNSFGTPGGPSAASAAPSTQAAATTAPTSAPPTQDPKTPTVAQPWANSPAVSWSSGADGIQLPQAQAVGVFSQDEVAKQLQQAKDFMVAANLDPAALAGGTPQQALDMLDQSSLTAVQDGLTNPRDGHDGAFLFSRFNPRTAVPAVTEVKVQGQMTFEGDGQNGSLVHADYVFVYAVVPGPERFQPTPSAGAPAPSASGNAQSVALLALDPTVKVTREIVRRTVDFRFYDPGHFDVEPGKVHLKHWFADRGNNFCGAHDGYLEPEFRGEHRPSGEPSPNPGQSFDPYDRTKPGPGDGQCGTITRS</sequence>
<evidence type="ECO:0000256" key="1">
    <source>
        <dbReference type="SAM" id="MobiDB-lite"/>
    </source>
</evidence>
<reference evidence="3 4" key="1">
    <citation type="submission" date="2019-06" db="EMBL/GenBank/DDBJ databases">
        <title>Description of Kitasatospora acidophila sp. nov. isolated from pine grove soil, and reclassification of Streptomyces novaecaesareae to Kitasatospora novaeceasareae comb. nov.</title>
        <authorList>
            <person name="Kim M.J."/>
        </authorList>
    </citation>
    <scope>NUCLEOTIDE SEQUENCE [LARGE SCALE GENOMIC DNA]</scope>
    <source>
        <strain evidence="3 4">MMS16-CNU292</strain>
    </source>
</reference>
<keyword evidence="4" id="KW-1185">Reference proteome</keyword>
<protein>
    <submittedName>
        <fullName evidence="3">Uncharacterized protein</fullName>
    </submittedName>
</protein>
<gene>
    <name evidence="3" type="ORF">E6W39_24900</name>
</gene>
<dbReference type="EMBL" id="VIGB01000003">
    <property type="protein sequence ID" value="TQF04875.1"/>
    <property type="molecule type" value="Genomic_DNA"/>
</dbReference>
<feature type="compositionally biased region" description="Low complexity" evidence="1">
    <location>
        <begin position="126"/>
        <end position="145"/>
    </location>
</feature>
<dbReference type="Proteomes" id="UP000319103">
    <property type="component" value="Unassembled WGS sequence"/>
</dbReference>
<feature type="region of interest" description="Disordered" evidence="1">
    <location>
        <begin position="35"/>
        <end position="59"/>
    </location>
</feature>
<feature type="region of interest" description="Disordered" evidence="1">
    <location>
        <begin position="382"/>
        <end position="422"/>
    </location>
</feature>
<evidence type="ECO:0000313" key="3">
    <source>
        <dbReference type="EMBL" id="TQF04875.1"/>
    </source>
</evidence>
<accession>A0A540W775</accession>